<dbReference type="NCBIfam" id="TIGR02772">
    <property type="entry name" value="Ku_bact"/>
    <property type="match status" value="1"/>
</dbReference>
<evidence type="ECO:0000313" key="6">
    <source>
        <dbReference type="Proteomes" id="UP000182840"/>
    </source>
</evidence>
<dbReference type="RefSeq" id="WP_072601840.1">
    <property type="nucleotide sequence ID" value="NZ_CP018171.1"/>
</dbReference>
<evidence type="ECO:0000313" key="5">
    <source>
        <dbReference type="EMBL" id="APH70428.1"/>
    </source>
</evidence>
<keyword evidence="6" id="KW-1185">Reference proteome</keyword>
<keyword evidence="2" id="KW-0233">DNA recombination</keyword>
<dbReference type="Gene3D" id="2.40.290.10">
    <property type="match status" value="1"/>
</dbReference>
<feature type="region of interest" description="Disordered" evidence="3">
    <location>
        <begin position="228"/>
        <end position="273"/>
    </location>
</feature>
<dbReference type="EMBL" id="CP018171">
    <property type="protein sequence ID" value="APH70428.1"/>
    <property type="molecule type" value="Genomic_DNA"/>
</dbReference>
<proteinExistence type="inferred from homology"/>
<dbReference type="Pfam" id="PF02735">
    <property type="entry name" value="Ku"/>
    <property type="match status" value="1"/>
</dbReference>
<evidence type="ECO:0000256" key="3">
    <source>
        <dbReference type="SAM" id="MobiDB-lite"/>
    </source>
</evidence>
<evidence type="ECO:0000259" key="4">
    <source>
        <dbReference type="SMART" id="SM00559"/>
    </source>
</evidence>
<dbReference type="KEGG" id="meso:BSQ44_02810"/>
<name>A0A1L3SLZ8_9HYPH</name>
<comment type="subunit">
    <text evidence="2">Homodimer. Interacts with LigD.</text>
</comment>
<dbReference type="SMART" id="SM00559">
    <property type="entry name" value="Ku78"/>
    <property type="match status" value="1"/>
</dbReference>
<sequence>MAPRNFWKGYLKLSLVTCPVAMTPATSDREKVRFHSLNRETGNRVRSQYVDGETGKPIRDGDEVKGYPTGEDQYIVMEENELDAVALESTHTIDIETFVPRDSIGWIWHDKPYYVTPDDKVGEEAFSVIRDAMRTTDMVGISRVVLFRRERAVMLEPCGKGILAWTLRYGDEVREAKDYFQEIDRDKPDQKLMRLVKKLIEERTKDWDPSMVEDPVQDKLLEIIEAKKKKKPAKAKKGSARAEPQETPSNVVSIMDALKKSVESEKGKRKTKS</sequence>
<dbReference type="InterPro" id="IPR009187">
    <property type="entry name" value="Prok_Ku"/>
</dbReference>
<dbReference type="GO" id="GO:0003690">
    <property type="term" value="F:double-stranded DNA binding"/>
    <property type="evidence" value="ECO:0007669"/>
    <property type="project" value="UniProtKB-UniRule"/>
</dbReference>
<protein>
    <recommendedName>
        <fullName evidence="2">Non-homologous end joining protein Ku</fullName>
    </recommendedName>
</protein>
<keyword evidence="2" id="KW-0234">DNA repair</keyword>
<dbReference type="PIRSF" id="PIRSF006493">
    <property type="entry name" value="Prok_Ku"/>
    <property type="match status" value="1"/>
</dbReference>
<dbReference type="GO" id="GO:0006310">
    <property type="term" value="P:DNA recombination"/>
    <property type="evidence" value="ECO:0007669"/>
    <property type="project" value="UniProtKB-KW"/>
</dbReference>
<dbReference type="OrthoDB" id="9780854at2"/>
<dbReference type="CDD" id="cd00789">
    <property type="entry name" value="KU_like"/>
    <property type="match status" value="1"/>
</dbReference>
<comment type="similarity">
    <text evidence="2">Belongs to the prokaryotic Ku family.</text>
</comment>
<dbReference type="HAMAP" id="MF_01875">
    <property type="entry name" value="Prokaryotic_Ku"/>
    <property type="match status" value="1"/>
</dbReference>
<evidence type="ECO:0000256" key="2">
    <source>
        <dbReference type="HAMAP-Rule" id="MF_01875"/>
    </source>
</evidence>
<keyword evidence="1 2" id="KW-0238">DNA-binding</keyword>
<dbReference type="GO" id="GO:0006303">
    <property type="term" value="P:double-strand break repair via nonhomologous end joining"/>
    <property type="evidence" value="ECO:0007669"/>
    <property type="project" value="UniProtKB-UniRule"/>
</dbReference>
<dbReference type="SUPFAM" id="SSF100939">
    <property type="entry name" value="SPOC domain-like"/>
    <property type="match status" value="1"/>
</dbReference>
<accession>A0A1L3SLZ8</accession>
<dbReference type="InterPro" id="IPR016194">
    <property type="entry name" value="SPOC-like_C_dom_sf"/>
</dbReference>
<feature type="compositionally biased region" description="Basic residues" evidence="3">
    <location>
        <begin position="228"/>
        <end position="239"/>
    </location>
</feature>
<dbReference type="STRING" id="1670800.BSQ44_02810"/>
<dbReference type="PANTHER" id="PTHR41251">
    <property type="entry name" value="NON-HOMOLOGOUS END JOINING PROTEIN KU"/>
    <property type="match status" value="1"/>
</dbReference>
<dbReference type="PANTHER" id="PTHR41251:SF1">
    <property type="entry name" value="NON-HOMOLOGOUS END JOINING PROTEIN KU"/>
    <property type="match status" value="1"/>
</dbReference>
<reference evidence="6" key="1">
    <citation type="submission" date="2016-11" db="EMBL/GenBank/DDBJ databases">
        <title>Mesorhizobium oceanicum sp. nov., isolated from deep seawater in South China Sea.</title>
        <authorList>
            <person name="Fu G.-Y."/>
        </authorList>
    </citation>
    <scope>NUCLEOTIDE SEQUENCE [LARGE SCALE GENOMIC DNA]</scope>
    <source>
        <strain evidence="6">B7</strain>
    </source>
</reference>
<dbReference type="Proteomes" id="UP000182840">
    <property type="component" value="Chromosome"/>
</dbReference>
<feature type="domain" description="Ku" evidence="4">
    <location>
        <begin position="55"/>
        <end position="185"/>
    </location>
</feature>
<dbReference type="InterPro" id="IPR006164">
    <property type="entry name" value="DNA_bd_Ku70/Ku80"/>
</dbReference>
<evidence type="ECO:0000256" key="1">
    <source>
        <dbReference type="ARBA" id="ARBA00023125"/>
    </source>
</evidence>
<feature type="compositionally biased region" description="Basic and acidic residues" evidence="3">
    <location>
        <begin position="257"/>
        <end position="266"/>
    </location>
</feature>
<gene>
    <name evidence="2" type="primary">ku</name>
    <name evidence="5" type="ORF">BSQ44_02810</name>
</gene>
<dbReference type="AlphaFoldDB" id="A0A1L3SLZ8"/>
<keyword evidence="2" id="KW-0227">DNA damage</keyword>
<comment type="function">
    <text evidence="2">With LigD forms a non-homologous end joining (NHEJ) DNA repair enzyme, which repairs dsDNA breaks with reduced fidelity. Binds linear dsDNA with 5'- and 3'- overhangs but not closed circular dsDNA nor ssDNA. Recruits and stimulates the ligase activity of LigD.</text>
</comment>
<organism evidence="5 6">
    <name type="scientific">Aquibium oceanicum</name>
    <dbReference type="NCBI Taxonomy" id="1670800"/>
    <lineage>
        <taxon>Bacteria</taxon>
        <taxon>Pseudomonadati</taxon>
        <taxon>Pseudomonadota</taxon>
        <taxon>Alphaproteobacteria</taxon>
        <taxon>Hyphomicrobiales</taxon>
        <taxon>Phyllobacteriaceae</taxon>
        <taxon>Aquibium</taxon>
    </lineage>
</organism>